<evidence type="ECO:0000256" key="1">
    <source>
        <dbReference type="SAM" id="MobiDB-lite"/>
    </source>
</evidence>
<dbReference type="Proteomes" id="UP001595952">
    <property type="component" value="Unassembled WGS sequence"/>
</dbReference>
<organism evidence="3 4">
    <name type="scientific">Deinococcus hohokamensis</name>
    <dbReference type="NCBI Taxonomy" id="309883"/>
    <lineage>
        <taxon>Bacteria</taxon>
        <taxon>Thermotogati</taxon>
        <taxon>Deinococcota</taxon>
        <taxon>Deinococci</taxon>
        <taxon>Deinococcales</taxon>
        <taxon>Deinococcaceae</taxon>
        <taxon>Deinococcus</taxon>
    </lineage>
</organism>
<evidence type="ECO:0000313" key="4">
    <source>
        <dbReference type="Proteomes" id="UP001595952"/>
    </source>
</evidence>
<keyword evidence="2" id="KW-0472">Membrane</keyword>
<keyword evidence="4" id="KW-1185">Reference proteome</keyword>
<protein>
    <submittedName>
        <fullName evidence="3">YdgA family protein</fullName>
    </submittedName>
</protein>
<dbReference type="Pfam" id="PF06097">
    <property type="entry name" value="DUF945"/>
    <property type="match status" value="1"/>
</dbReference>
<dbReference type="EMBL" id="JBHSEI010000001">
    <property type="protein sequence ID" value="MFC4637133.1"/>
    <property type="molecule type" value="Genomic_DNA"/>
</dbReference>
<gene>
    <name evidence="3" type="ORF">ACFO0D_02145</name>
</gene>
<keyword evidence="2" id="KW-1133">Transmembrane helix</keyword>
<proteinExistence type="predicted"/>
<feature type="region of interest" description="Disordered" evidence="1">
    <location>
        <begin position="1"/>
        <end position="34"/>
    </location>
</feature>
<reference evidence="4" key="1">
    <citation type="journal article" date="2019" name="Int. J. Syst. Evol. Microbiol.">
        <title>The Global Catalogue of Microorganisms (GCM) 10K type strain sequencing project: providing services to taxonomists for standard genome sequencing and annotation.</title>
        <authorList>
            <consortium name="The Broad Institute Genomics Platform"/>
            <consortium name="The Broad Institute Genome Sequencing Center for Infectious Disease"/>
            <person name="Wu L."/>
            <person name="Ma J."/>
        </authorList>
    </citation>
    <scope>NUCLEOTIDE SEQUENCE [LARGE SCALE GENOMIC DNA]</scope>
    <source>
        <strain evidence="4">CCUG 55995</strain>
    </source>
</reference>
<dbReference type="RefSeq" id="WP_380060168.1">
    <property type="nucleotide sequence ID" value="NZ_JBHSEI010000001.1"/>
</dbReference>
<evidence type="ECO:0000313" key="3">
    <source>
        <dbReference type="EMBL" id="MFC4637133.1"/>
    </source>
</evidence>
<dbReference type="InterPro" id="IPR010352">
    <property type="entry name" value="DUF945"/>
</dbReference>
<sequence length="484" mass="50813">MNAEPTPDPSSLSTPRPGGAGQTPLKPRATPGRRRPALVAGAGALGLAALLGGGLALTSSRTRTTTEDFTRSLSRTLTASRVARVDRTSYVRGLTGSTQTLHVAFGEAGQPPLRVLVINHIQHGPFPGFQAVGQALVDTEVRFEDPKFQTEVDRAFGGRKPQIRTLVGLDGGTQTSVDIPAGRLRQAGGEMDWQPLHGSVAVRGLSSSADLNWRGLTFTSPEGTSELRGVRMQGETRRSSEDDQLGVGQSVLSVEKMSFSSAGQSVELAGLKVSGESKLSGPDHYDTQFTSSVGSLGMAGQHLSDLRLELGLRHLARAPLNRLLTLVNEVQTGARAAGTPSGALPDLTPAQQQQLQADVLALIGDGPELSLDRLSLKQPSGDVVLRARATLPGASTLSREQLQLMLAAPAAAMGLLNAEASFEGPRTAVQELLSLAGPGTPGLASRLDDLVEAGMLRQTGQQLSARLHFGEGDFTLNGRSLTEF</sequence>
<comment type="caution">
    <text evidence="3">The sequence shown here is derived from an EMBL/GenBank/DDBJ whole genome shotgun (WGS) entry which is preliminary data.</text>
</comment>
<evidence type="ECO:0000256" key="2">
    <source>
        <dbReference type="SAM" id="Phobius"/>
    </source>
</evidence>
<keyword evidence="2" id="KW-0812">Transmembrane</keyword>
<name>A0ABV9I4P5_9DEIO</name>
<feature type="transmembrane region" description="Helical" evidence="2">
    <location>
        <begin position="37"/>
        <end position="57"/>
    </location>
</feature>
<accession>A0ABV9I4P5</accession>